<feature type="compositionally biased region" description="Acidic residues" evidence="1">
    <location>
        <begin position="380"/>
        <end position="405"/>
    </location>
</feature>
<evidence type="ECO:0000259" key="2">
    <source>
        <dbReference type="Pfam" id="PF12773"/>
    </source>
</evidence>
<dbReference type="InterPro" id="IPR025874">
    <property type="entry name" value="DZR"/>
</dbReference>
<organism evidence="3 4">
    <name type="scientific">Halolamina pelagica</name>
    <dbReference type="NCBI Taxonomy" id="699431"/>
    <lineage>
        <taxon>Archaea</taxon>
        <taxon>Methanobacteriati</taxon>
        <taxon>Methanobacteriota</taxon>
        <taxon>Stenosarchaea group</taxon>
        <taxon>Halobacteria</taxon>
        <taxon>Halobacteriales</taxon>
        <taxon>Haloferacaceae</taxon>
    </lineage>
</organism>
<dbReference type="Pfam" id="PF12773">
    <property type="entry name" value="DZR"/>
    <property type="match status" value="1"/>
</dbReference>
<dbReference type="Gene3D" id="1.10.390.10">
    <property type="entry name" value="Neutral Protease Domain 2"/>
    <property type="match status" value="1"/>
</dbReference>
<keyword evidence="4" id="KW-1185">Reference proteome</keyword>
<evidence type="ECO:0000256" key="1">
    <source>
        <dbReference type="SAM" id="MobiDB-lite"/>
    </source>
</evidence>
<reference evidence="4" key="1">
    <citation type="submission" date="2016-10" db="EMBL/GenBank/DDBJ databases">
        <authorList>
            <person name="Varghese N."/>
            <person name="Submissions S."/>
        </authorList>
    </citation>
    <scope>NUCLEOTIDE SEQUENCE [LARGE SCALE GENOMIC DNA]</scope>
    <source>
        <strain evidence="4">CGMCC 1.10329</strain>
    </source>
</reference>
<name>A0A1I5UMS4_9EURY</name>
<dbReference type="EMBL" id="FOXI01000013">
    <property type="protein sequence ID" value="SFP96489.1"/>
    <property type="molecule type" value="Genomic_DNA"/>
</dbReference>
<dbReference type="InterPro" id="IPR027268">
    <property type="entry name" value="Peptidase_M4/M1_CTD_sf"/>
</dbReference>
<dbReference type="Proteomes" id="UP000183769">
    <property type="component" value="Unassembled WGS sequence"/>
</dbReference>
<gene>
    <name evidence="3" type="ORF">SAMN05216277_11346</name>
</gene>
<dbReference type="AlphaFoldDB" id="A0A1I5UMS4"/>
<feature type="region of interest" description="Disordered" evidence="1">
    <location>
        <begin position="376"/>
        <end position="405"/>
    </location>
</feature>
<sequence>MARTFTQKLSAELDYDSEGTVHLYAEYDLHRSLESLTLSFPDYLSPETTSGFSHSQRHQCEWDGVTNDPWIQFRYDVDRTNSGGYEFVDTGGWALLKYPPINTSWRYTGPEIDLQREFDVGQEGVASSDGSIVYLGPHTEEQFRAGGQTFRIAIPGQASLRPSLSEVQASLSYAANNLDVGGKNDAVVVIAAPSNINWGWGGLQSGVNGYWAVDSSRVGNANNTWVHEYIHTRQEWTPDSSTDWLVEGTANYYAALVTYLEGRISFSAFRRFLAIDRHSDSVLSDPGRWSAPNAHYSKGRRVTAALDSKIRRETNGERTFEDVFRRMNRIDGPLTDQKLQNIVRTVVGQSLSGWFAKYVNGIQTPDIPQDEQLFTGETIPEPEPESEPEPEPEQEEIGETDSDETNECPVCGKFVTSDEQFCDSCGTALFRQCPVCGRGVTDEPYCPECGTSIREECDVCGSRRHSSEEYCSNCGTKFEK</sequence>
<protein>
    <submittedName>
        <fullName evidence="3">Zinc-ribbon domain-containing protein</fullName>
    </submittedName>
</protein>
<proteinExistence type="predicted"/>
<evidence type="ECO:0000313" key="4">
    <source>
        <dbReference type="Proteomes" id="UP000183769"/>
    </source>
</evidence>
<accession>A0A1I5UMS4</accession>
<evidence type="ECO:0000313" key="3">
    <source>
        <dbReference type="EMBL" id="SFP96489.1"/>
    </source>
</evidence>
<feature type="domain" description="DZANK-type" evidence="2">
    <location>
        <begin position="408"/>
        <end position="441"/>
    </location>
</feature>